<keyword evidence="2" id="KW-0723">Serine/threonine-protein kinase</keyword>
<evidence type="ECO:0000256" key="3">
    <source>
        <dbReference type="ARBA" id="ARBA00022692"/>
    </source>
</evidence>
<evidence type="ECO:0000256" key="6">
    <source>
        <dbReference type="ARBA" id="ARBA00023136"/>
    </source>
</evidence>
<dbReference type="EMBL" id="JAAARO010000015">
    <property type="protein sequence ID" value="KAF5735408.1"/>
    <property type="molecule type" value="Genomic_DNA"/>
</dbReference>
<evidence type="ECO:0000256" key="4">
    <source>
        <dbReference type="ARBA" id="ARBA00022729"/>
    </source>
</evidence>
<evidence type="ECO:0000313" key="9">
    <source>
        <dbReference type="Proteomes" id="UP000593562"/>
    </source>
</evidence>
<accession>A0A7J7CN48</accession>
<dbReference type="GO" id="GO:0016020">
    <property type="term" value="C:membrane"/>
    <property type="evidence" value="ECO:0007669"/>
    <property type="project" value="UniProtKB-SubCell"/>
</dbReference>
<gene>
    <name evidence="8" type="ORF">HS088_TW15G00910</name>
</gene>
<keyword evidence="8" id="KW-0418">Kinase</keyword>
<dbReference type="Proteomes" id="UP000593562">
    <property type="component" value="Unassembled WGS sequence"/>
</dbReference>
<evidence type="ECO:0000256" key="1">
    <source>
        <dbReference type="ARBA" id="ARBA00004479"/>
    </source>
</evidence>
<reference evidence="8 9" key="1">
    <citation type="journal article" date="2020" name="Nat. Commun.">
        <title>Genome of Tripterygium wilfordii and identification of cytochrome P450 involved in triptolide biosynthesis.</title>
        <authorList>
            <person name="Tu L."/>
            <person name="Su P."/>
            <person name="Zhang Z."/>
            <person name="Gao L."/>
            <person name="Wang J."/>
            <person name="Hu T."/>
            <person name="Zhou J."/>
            <person name="Zhang Y."/>
            <person name="Zhao Y."/>
            <person name="Liu Y."/>
            <person name="Song Y."/>
            <person name="Tong Y."/>
            <person name="Lu Y."/>
            <person name="Yang J."/>
            <person name="Xu C."/>
            <person name="Jia M."/>
            <person name="Peters R.J."/>
            <person name="Huang L."/>
            <person name="Gao W."/>
        </authorList>
    </citation>
    <scope>NUCLEOTIDE SEQUENCE [LARGE SCALE GENOMIC DNA]</scope>
    <source>
        <strain evidence="9">cv. XIE 37</strain>
        <tissue evidence="8">Leaf</tissue>
    </source>
</reference>
<keyword evidence="4" id="KW-0732">Signal</keyword>
<dbReference type="InterPro" id="IPR045874">
    <property type="entry name" value="LRK10/LRL21-25-like"/>
</dbReference>
<comment type="subcellular location">
    <subcellularLocation>
        <location evidence="1">Membrane</location>
        <topology evidence="1">Single-pass type I membrane protein</topology>
    </subcellularLocation>
</comment>
<sequence>MVLADGGIEEKDMVKGKIMTMLALWCVQYLPQARPSMSDVVKILEGEAQVTIPPNPFQHLIDAGGQKIASFIESHSTSRTDDPTVDEKREYTTIMKKYEIEYAASTC</sequence>
<keyword evidence="8" id="KW-0675">Receptor</keyword>
<dbReference type="PANTHER" id="PTHR27009">
    <property type="entry name" value="RUST RESISTANCE KINASE LR10-RELATED"/>
    <property type="match status" value="1"/>
</dbReference>
<dbReference type="InParanoid" id="A0A7J7CN48"/>
<evidence type="ECO:0000313" key="8">
    <source>
        <dbReference type="EMBL" id="KAF5735408.1"/>
    </source>
</evidence>
<keyword evidence="8" id="KW-0808">Transferase</keyword>
<protein>
    <submittedName>
        <fullName evidence="8">Receptor serine/threonine kinase</fullName>
    </submittedName>
</protein>
<comment type="caution">
    <text evidence="8">The sequence shown here is derived from an EMBL/GenBank/DDBJ whole genome shotgun (WGS) entry which is preliminary data.</text>
</comment>
<keyword evidence="7" id="KW-0325">Glycoprotein</keyword>
<keyword evidence="6" id="KW-0472">Membrane</keyword>
<dbReference type="GO" id="GO:0004674">
    <property type="term" value="F:protein serine/threonine kinase activity"/>
    <property type="evidence" value="ECO:0007669"/>
    <property type="project" value="UniProtKB-KW"/>
</dbReference>
<keyword evidence="3" id="KW-0812">Transmembrane</keyword>
<organism evidence="8 9">
    <name type="scientific">Tripterygium wilfordii</name>
    <name type="common">Thunder God vine</name>
    <dbReference type="NCBI Taxonomy" id="458696"/>
    <lineage>
        <taxon>Eukaryota</taxon>
        <taxon>Viridiplantae</taxon>
        <taxon>Streptophyta</taxon>
        <taxon>Embryophyta</taxon>
        <taxon>Tracheophyta</taxon>
        <taxon>Spermatophyta</taxon>
        <taxon>Magnoliopsida</taxon>
        <taxon>eudicotyledons</taxon>
        <taxon>Gunneridae</taxon>
        <taxon>Pentapetalae</taxon>
        <taxon>rosids</taxon>
        <taxon>fabids</taxon>
        <taxon>Celastrales</taxon>
        <taxon>Celastraceae</taxon>
        <taxon>Tripterygium</taxon>
    </lineage>
</organism>
<evidence type="ECO:0000256" key="7">
    <source>
        <dbReference type="ARBA" id="ARBA00023180"/>
    </source>
</evidence>
<evidence type="ECO:0000256" key="2">
    <source>
        <dbReference type="ARBA" id="ARBA00022527"/>
    </source>
</evidence>
<evidence type="ECO:0000256" key="5">
    <source>
        <dbReference type="ARBA" id="ARBA00022989"/>
    </source>
</evidence>
<keyword evidence="9" id="KW-1185">Reference proteome</keyword>
<keyword evidence="5" id="KW-1133">Transmembrane helix</keyword>
<proteinExistence type="predicted"/>
<name>A0A7J7CN48_TRIWF</name>
<dbReference type="AlphaFoldDB" id="A0A7J7CN48"/>